<dbReference type="SUPFAM" id="SSF54106">
    <property type="entry name" value="LysM domain"/>
    <property type="match status" value="1"/>
</dbReference>
<dbReference type="RefSeq" id="WP_014245149.1">
    <property type="nucleotide sequence ID" value="NC_016620.1"/>
</dbReference>
<protein>
    <submittedName>
        <fullName evidence="4">Exported protein</fullName>
    </submittedName>
</protein>
<evidence type="ECO:0000259" key="3">
    <source>
        <dbReference type="PROSITE" id="PS51782"/>
    </source>
</evidence>
<keyword evidence="5" id="KW-1185">Reference proteome</keyword>
<dbReference type="Pfam" id="PF01476">
    <property type="entry name" value="LysM"/>
    <property type="match status" value="1"/>
</dbReference>
<proteinExistence type="predicted"/>
<dbReference type="CDD" id="cd00118">
    <property type="entry name" value="LysM"/>
    <property type="match status" value="1"/>
</dbReference>
<dbReference type="InterPro" id="IPR052196">
    <property type="entry name" value="Bact_Kbp"/>
</dbReference>
<evidence type="ECO:0000313" key="5">
    <source>
        <dbReference type="Proteomes" id="UP000008963"/>
    </source>
</evidence>
<dbReference type="Gene3D" id="3.10.350.10">
    <property type="entry name" value="LysM domain"/>
    <property type="match status" value="1"/>
</dbReference>
<reference evidence="5" key="1">
    <citation type="journal article" date="2013" name="ISME J.">
        <title>A small predatory core genome in the divergent marine Bacteriovorax marinus SJ and the terrestrial Bdellovibrio bacteriovorus.</title>
        <authorList>
            <person name="Crossman L.C."/>
            <person name="Chen H."/>
            <person name="Cerdeno-Tarraga A.M."/>
            <person name="Brooks K."/>
            <person name="Quail M.A."/>
            <person name="Pineiro S.A."/>
            <person name="Hobley L."/>
            <person name="Sockett R.E."/>
            <person name="Bentley S.D."/>
            <person name="Parkhill J."/>
            <person name="Williams H.N."/>
            <person name="Stine O.C."/>
        </authorList>
    </citation>
    <scope>NUCLEOTIDE SEQUENCE [LARGE SCALE GENOMIC DNA]</scope>
    <source>
        <strain evidence="5">ATCC BAA-682 / DSM 15412 / SJ</strain>
    </source>
</reference>
<dbReference type="HOGENOM" id="CLU_388712_0_0_7"/>
<dbReference type="SMART" id="SM00257">
    <property type="entry name" value="LysM"/>
    <property type="match status" value="1"/>
</dbReference>
<dbReference type="STRING" id="862908.BMS_2586"/>
<dbReference type="PANTHER" id="PTHR34700:SF4">
    <property type="entry name" value="PHAGE-LIKE ELEMENT PBSX PROTEIN XKDP"/>
    <property type="match status" value="1"/>
</dbReference>
<evidence type="ECO:0000256" key="2">
    <source>
        <dbReference type="SAM" id="SignalP"/>
    </source>
</evidence>
<gene>
    <name evidence="4" type="ordered locus">BMS_2586</name>
</gene>
<feature type="chain" id="PRO_5003154780" evidence="2">
    <location>
        <begin position="22"/>
        <end position="710"/>
    </location>
</feature>
<dbReference type="Proteomes" id="UP000008963">
    <property type="component" value="Chromosome"/>
</dbReference>
<dbReference type="KEGG" id="bmx:BMS_2586"/>
<dbReference type="eggNOG" id="COG1652">
    <property type="taxonomic scope" value="Bacteria"/>
</dbReference>
<dbReference type="PROSITE" id="PS51782">
    <property type="entry name" value="LYSM"/>
    <property type="match status" value="1"/>
</dbReference>
<accession>E1X629</accession>
<evidence type="ECO:0000313" key="4">
    <source>
        <dbReference type="EMBL" id="CBW27373.1"/>
    </source>
</evidence>
<sequence>MKKKKLLNLLILLVIGHSTMAQDLDGLELMDDSDISILKEDAAPASNSLDLSTLEEIDDLESLKEDVGEAVFSVGDKKKKNTEIPLMDEDPDILIKENVKLTNGDTRESSRNNETEIFDVGSEESKLLELSKYVETKIPAKEWQEISTGSNLDKYVVQEGDWLWKISQKLFGSGFYYSKIWSLNPHITNPHEIEPGMVLAFDTGSSDEMPSIEVSSFDEALNPSKKGGNDGVKSKKLDFTSFGEDVEPAWIKERNKLISEGAYFQYASVETYEDLFEIGNLQLRNEYKKYDPPVPDIVIQEPGDEYDSSGFDRSSRITFDIKEGFYLNTFITTNVVQDLGEIEATQKESIFIQKFDKVYVKFDNSVKVKPGDKFSIYSAAGKSSHPISDRSGYKYYISGQVKAVRKINHLWECEIFELTGLVSRKDRLTVYTPKINRITRTFNKRNIEGAIVDTFKDTINGISFGDVVYLDRGRADGVELGNIFELFSFKDYGTERKITPDPTYKIGEAVVITLTDNFSTILITNSKLDIPVATLALSKTEEQAARASMLRKGVDLAEVSVTEQNALDELDVELNLDDISEDLLKAADRVQLTDDELEELERQEREKSIIKDHEKDLLELERLESEIVEAETALNEARVDEDKYLEQQDLDSIEGAQAKQDPDAFESLNDIENEAGLKYMDEDINSKENPYGLTEFDLEEIDELLNTDTL</sequence>
<evidence type="ECO:0000256" key="1">
    <source>
        <dbReference type="SAM" id="Coils"/>
    </source>
</evidence>
<organism evidence="4 5">
    <name type="scientific">Halobacteriovorax marinus (strain ATCC BAA-682 / DSM 15412 / SJ)</name>
    <name type="common">Bacteriovorax marinus</name>
    <dbReference type="NCBI Taxonomy" id="862908"/>
    <lineage>
        <taxon>Bacteria</taxon>
        <taxon>Pseudomonadati</taxon>
        <taxon>Bdellovibrionota</taxon>
        <taxon>Bacteriovoracia</taxon>
        <taxon>Bacteriovoracales</taxon>
        <taxon>Halobacteriovoraceae</taxon>
        <taxon>Halobacteriovorax</taxon>
    </lineage>
</organism>
<dbReference type="InterPro" id="IPR018392">
    <property type="entry name" value="LysM"/>
</dbReference>
<keyword evidence="1" id="KW-0175">Coiled coil</keyword>
<feature type="coiled-coil region" evidence="1">
    <location>
        <begin position="583"/>
        <end position="647"/>
    </location>
</feature>
<dbReference type="AlphaFoldDB" id="E1X629"/>
<dbReference type="EMBL" id="FQ312005">
    <property type="protein sequence ID" value="CBW27373.1"/>
    <property type="molecule type" value="Genomic_DNA"/>
</dbReference>
<name>E1X629_HALMS</name>
<dbReference type="InterPro" id="IPR036779">
    <property type="entry name" value="LysM_dom_sf"/>
</dbReference>
<dbReference type="PATRIC" id="fig|862908.3.peg.2470"/>
<dbReference type="PANTHER" id="PTHR34700">
    <property type="entry name" value="POTASSIUM BINDING PROTEIN KBP"/>
    <property type="match status" value="1"/>
</dbReference>
<dbReference type="OrthoDB" id="5290381at2"/>
<keyword evidence="2" id="KW-0732">Signal</keyword>
<feature type="signal peptide" evidence="2">
    <location>
        <begin position="1"/>
        <end position="21"/>
    </location>
</feature>
<feature type="domain" description="LysM" evidence="3">
    <location>
        <begin position="153"/>
        <end position="201"/>
    </location>
</feature>